<dbReference type="Pfam" id="PF03466">
    <property type="entry name" value="LysR_substrate"/>
    <property type="match status" value="1"/>
</dbReference>
<organism evidence="6 7">
    <name type="scientific">Clostridium drakei</name>
    <dbReference type="NCBI Taxonomy" id="332101"/>
    <lineage>
        <taxon>Bacteria</taxon>
        <taxon>Bacillati</taxon>
        <taxon>Bacillota</taxon>
        <taxon>Clostridia</taxon>
        <taxon>Eubacteriales</taxon>
        <taxon>Clostridiaceae</taxon>
        <taxon>Clostridium</taxon>
    </lineage>
</organism>
<dbReference type="AlphaFoldDB" id="A0A2U8DSR7"/>
<evidence type="ECO:0000256" key="3">
    <source>
        <dbReference type="ARBA" id="ARBA00023125"/>
    </source>
</evidence>
<dbReference type="InterPro" id="IPR050950">
    <property type="entry name" value="HTH-type_LysR_regulators"/>
</dbReference>
<comment type="similarity">
    <text evidence="1">Belongs to the LysR transcriptional regulatory family.</text>
</comment>
<evidence type="ECO:0000256" key="4">
    <source>
        <dbReference type="ARBA" id="ARBA00023163"/>
    </source>
</evidence>
<evidence type="ECO:0000313" key="7">
    <source>
        <dbReference type="Proteomes" id="UP000244910"/>
    </source>
</evidence>
<dbReference type="InterPro" id="IPR036388">
    <property type="entry name" value="WH-like_DNA-bd_sf"/>
</dbReference>
<dbReference type="OrthoDB" id="9803735at2"/>
<dbReference type="GO" id="GO:0005829">
    <property type="term" value="C:cytosol"/>
    <property type="evidence" value="ECO:0007669"/>
    <property type="project" value="TreeGrafter"/>
</dbReference>
<dbReference type="InterPro" id="IPR036390">
    <property type="entry name" value="WH_DNA-bd_sf"/>
</dbReference>
<dbReference type="KEGG" id="cdrk:B9W14_14545"/>
<dbReference type="InterPro" id="IPR000847">
    <property type="entry name" value="LysR_HTH_N"/>
</dbReference>
<evidence type="ECO:0000313" key="6">
    <source>
        <dbReference type="EMBL" id="AWI05669.1"/>
    </source>
</evidence>
<dbReference type="RefSeq" id="WP_032076880.1">
    <property type="nucleotide sequence ID" value="NZ_JIBU02000014.1"/>
</dbReference>
<dbReference type="EMBL" id="CP020953">
    <property type="protein sequence ID" value="AWI05669.1"/>
    <property type="molecule type" value="Genomic_DNA"/>
</dbReference>
<keyword evidence="3" id="KW-0238">DNA-binding</keyword>
<dbReference type="GO" id="GO:0003677">
    <property type="term" value="F:DNA binding"/>
    <property type="evidence" value="ECO:0007669"/>
    <property type="project" value="UniProtKB-KW"/>
</dbReference>
<dbReference type="SUPFAM" id="SSF46785">
    <property type="entry name" value="Winged helix' DNA-binding domain"/>
    <property type="match status" value="1"/>
</dbReference>
<keyword evidence="7" id="KW-1185">Reference proteome</keyword>
<dbReference type="Gene3D" id="3.40.190.290">
    <property type="match status" value="1"/>
</dbReference>
<proteinExistence type="inferred from homology"/>
<dbReference type="PRINTS" id="PR00039">
    <property type="entry name" value="HTHLYSR"/>
</dbReference>
<dbReference type="GO" id="GO:0003700">
    <property type="term" value="F:DNA-binding transcription factor activity"/>
    <property type="evidence" value="ECO:0007669"/>
    <property type="project" value="InterPro"/>
</dbReference>
<dbReference type="PANTHER" id="PTHR30419:SF8">
    <property type="entry name" value="NITROGEN ASSIMILATION TRANSCRIPTIONAL ACTIVATOR-RELATED"/>
    <property type="match status" value="1"/>
</dbReference>
<evidence type="ECO:0000256" key="2">
    <source>
        <dbReference type="ARBA" id="ARBA00023015"/>
    </source>
</evidence>
<dbReference type="InterPro" id="IPR005119">
    <property type="entry name" value="LysR_subst-bd"/>
</dbReference>
<protein>
    <submittedName>
        <fullName evidence="6">LysR family transcriptional regulator</fullName>
    </submittedName>
</protein>
<evidence type="ECO:0000256" key="1">
    <source>
        <dbReference type="ARBA" id="ARBA00009437"/>
    </source>
</evidence>
<gene>
    <name evidence="6" type="ORF">B9W14_14545</name>
</gene>
<dbReference type="Gene3D" id="1.10.10.10">
    <property type="entry name" value="Winged helix-like DNA-binding domain superfamily/Winged helix DNA-binding domain"/>
    <property type="match status" value="1"/>
</dbReference>
<reference evidence="7" key="1">
    <citation type="submission" date="2017-04" db="EMBL/GenBank/DDBJ databases">
        <authorList>
            <person name="Song Y."/>
            <person name="Cho B.-K."/>
        </authorList>
    </citation>
    <scope>NUCLEOTIDE SEQUENCE [LARGE SCALE GENOMIC DNA]</scope>
    <source>
        <strain evidence="7">SL1</strain>
    </source>
</reference>
<dbReference type="CDD" id="cd05466">
    <property type="entry name" value="PBP2_LTTR_substrate"/>
    <property type="match status" value="1"/>
</dbReference>
<keyword evidence="4" id="KW-0804">Transcription</keyword>
<sequence>MFQNMNYVYEIYKSGSFSKAAENLHITQPALSIAIRKLEQELGQPLFERKTSPLKLTAAGQIYIDKVEKIISMEQECADYFQNLNEVKVGKIRIGGAIISMTYLLPELIVEFSNQYPGIEIAAKEASLPVLKNMLADGSIDLILDTDWFQEEIFQSIPLFENQILLGIPLNLPVDKKIFACGMTSKEIRKNKHLSKKQPAIDLYNMENFPFLLPEPTNEIFGRSKAIFHYYNITPLVKMSFNQQMTSFEFASKGLGAVFIADTLIKCSPDAENLRFYKLKCPMPKRGVAIAYNKKRYVTKATKRFIDFTTEFYKNKLIP</sequence>
<name>A0A2U8DSR7_9CLOT</name>
<accession>A0A2U8DSR7</accession>
<dbReference type="Proteomes" id="UP000244910">
    <property type="component" value="Chromosome"/>
</dbReference>
<evidence type="ECO:0000259" key="5">
    <source>
        <dbReference type="PROSITE" id="PS50931"/>
    </source>
</evidence>
<keyword evidence="2" id="KW-0805">Transcription regulation</keyword>
<feature type="domain" description="HTH lysR-type" evidence="5">
    <location>
        <begin position="1"/>
        <end position="57"/>
    </location>
</feature>
<dbReference type="Pfam" id="PF00126">
    <property type="entry name" value="HTH_1"/>
    <property type="match status" value="1"/>
</dbReference>
<dbReference type="SUPFAM" id="SSF53850">
    <property type="entry name" value="Periplasmic binding protein-like II"/>
    <property type="match status" value="1"/>
</dbReference>
<dbReference type="PROSITE" id="PS50931">
    <property type="entry name" value="HTH_LYSR"/>
    <property type="match status" value="1"/>
</dbReference>
<dbReference type="FunFam" id="1.10.10.10:FF:000001">
    <property type="entry name" value="LysR family transcriptional regulator"/>
    <property type="match status" value="1"/>
</dbReference>
<dbReference type="PANTHER" id="PTHR30419">
    <property type="entry name" value="HTH-TYPE TRANSCRIPTIONAL REGULATOR YBHD"/>
    <property type="match status" value="1"/>
</dbReference>